<name>A0A8S4NZJ6_OWEFU</name>
<dbReference type="InterPro" id="IPR008974">
    <property type="entry name" value="TRAF-like"/>
</dbReference>
<feature type="domain" description="MATH" evidence="1">
    <location>
        <begin position="202"/>
        <end position="349"/>
    </location>
</feature>
<dbReference type="AlphaFoldDB" id="A0A8S4NZJ6"/>
<comment type="caution">
    <text evidence="2">The sequence shown here is derived from an EMBL/GenBank/DDBJ whole genome shotgun (WGS) entry which is preliminary data.</text>
</comment>
<accession>A0A8S4NZJ6</accession>
<dbReference type="SUPFAM" id="SSF49599">
    <property type="entry name" value="TRAF domain-like"/>
    <property type="match status" value="1"/>
</dbReference>
<evidence type="ECO:0000313" key="2">
    <source>
        <dbReference type="EMBL" id="CAH1785576.1"/>
    </source>
</evidence>
<protein>
    <recommendedName>
        <fullName evidence="1">MATH domain-containing protein</fullName>
    </recommendedName>
</protein>
<sequence length="369" mass="41973">MDEVDARSPSESEHLESLTVEANQNGTPCDFPGCHQQLNDAEDGIRHKTESSAQHVSLLLHITKDSCKTCTLLNDDKRAELANIENNFLQGLDRIERQIGIANASSDFSESHHKTVAIENSFEITNDKVDMFNSVMQVFQDESKWVKDRLANLESGIQKHFFQVLKNLFVQHQRTDRFIRHQEESIKKLDEEMEDHTLTVHNGVMIFPIDNFQARFEAAKMRNPASVTSPAFYSRRGGYKVKVRVYLNGDGLGLGTHVSIYIMMCKSKFDALLPWPFNQKLTLGIMNQMDPKKDYMDAFRPNKALNTWGKPVAETNTPTGIPKFLGLETVLDPSQGYVVDDVMYVKVVLEQEPKTPLSAFLGYKEIEEQ</sequence>
<dbReference type="PANTHER" id="PTHR10131">
    <property type="entry name" value="TNF RECEPTOR ASSOCIATED FACTOR"/>
    <property type="match status" value="1"/>
</dbReference>
<dbReference type="Gene3D" id="2.60.210.10">
    <property type="entry name" value="Apoptosis, Tumor Necrosis Factor Receptor Associated Protein 2, Chain A"/>
    <property type="match status" value="1"/>
</dbReference>
<dbReference type="OrthoDB" id="1737200at2759"/>
<evidence type="ECO:0000313" key="3">
    <source>
        <dbReference type="Proteomes" id="UP000749559"/>
    </source>
</evidence>
<gene>
    <name evidence="2" type="ORF">OFUS_LOCUS11607</name>
</gene>
<reference evidence="2" key="1">
    <citation type="submission" date="2022-03" db="EMBL/GenBank/DDBJ databases">
        <authorList>
            <person name="Martin C."/>
        </authorList>
    </citation>
    <scope>NUCLEOTIDE SEQUENCE</scope>
</reference>
<dbReference type="GO" id="GO:0043122">
    <property type="term" value="P:regulation of canonical NF-kappaB signal transduction"/>
    <property type="evidence" value="ECO:0007669"/>
    <property type="project" value="TreeGrafter"/>
</dbReference>
<organism evidence="2 3">
    <name type="scientific">Owenia fusiformis</name>
    <name type="common">Polychaete worm</name>
    <dbReference type="NCBI Taxonomy" id="6347"/>
    <lineage>
        <taxon>Eukaryota</taxon>
        <taxon>Metazoa</taxon>
        <taxon>Spiralia</taxon>
        <taxon>Lophotrochozoa</taxon>
        <taxon>Annelida</taxon>
        <taxon>Polychaeta</taxon>
        <taxon>Sedentaria</taxon>
        <taxon>Canalipalpata</taxon>
        <taxon>Sabellida</taxon>
        <taxon>Oweniida</taxon>
        <taxon>Oweniidae</taxon>
        <taxon>Owenia</taxon>
    </lineage>
</organism>
<keyword evidence="3" id="KW-1185">Reference proteome</keyword>
<dbReference type="EMBL" id="CAIIXF020000006">
    <property type="protein sequence ID" value="CAH1785576.1"/>
    <property type="molecule type" value="Genomic_DNA"/>
</dbReference>
<dbReference type="GO" id="GO:0005164">
    <property type="term" value="F:tumor necrosis factor receptor binding"/>
    <property type="evidence" value="ECO:0007669"/>
    <property type="project" value="TreeGrafter"/>
</dbReference>
<evidence type="ECO:0000259" key="1">
    <source>
        <dbReference type="PROSITE" id="PS50144"/>
    </source>
</evidence>
<dbReference type="InterPro" id="IPR049342">
    <property type="entry name" value="TRAF1-6_MATH_dom"/>
</dbReference>
<dbReference type="InterPro" id="IPR002083">
    <property type="entry name" value="MATH/TRAF_dom"/>
</dbReference>
<dbReference type="Pfam" id="PF21355">
    <property type="entry name" value="TRAF-mep_MATH"/>
    <property type="match status" value="1"/>
</dbReference>
<dbReference type="PANTHER" id="PTHR10131:SF138">
    <property type="entry name" value="RE66324P"/>
    <property type="match status" value="1"/>
</dbReference>
<dbReference type="GO" id="GO:0009898">
    <property type="term" value="C:cytoplasmic side of plasma membrane"/>
    <property type="evidence" value="ECO:0007669"/>
    <property type="project" value="TreeGrafter"/>
</dbReference>
<proteinExistence type="predicted"/>
<dbReference type="SMART" id="SM00061">
    <property type="entry name" value="MATH"/>
    <property type="match status" value="1"/>
</dbReference>
<dbReference type="Proteomes" id="UP000749559">
    <property type="component" value="Unassembled WGS sequence"/>
</dbReference>
<dbReference type="PROSITE" id="PS50144">
    <property type="entry name" value="MATH"/>
    <property type="match status" value="1"/>
</dbReference>